<accession>A0ABZ2YDZ9</accession>
<dbReference type="InterPro" id="IPR000283">
    <property type="entry name" value="NADH_UbQ_OxRdtase_75kDa_su_CS"/>
</dbReference>
<dbReference type="InterPro" id="IPR017900">
    <property type="entry name" value="4Fe4S_Fe_S_CS"/>
</dbReference>
<dbReference type="RefSeq" id="WP_369019364.1">
    <property type="nucleotide sequence ID" value="NZ_CP121689.1"/>
</dbReference>
<feature type="domain" description="4Fe-4S His(Cys)3-ligated-type" evidence="8">
    <location>
        <begin position="80"/>
        <end position="119"/>
    </location>
</feature>
<dbReference type="Pfam" id="PF12838">
    <property type="entry name" value="Fer4_7"/>
    <property type="match status" value="1"/>
</dbReference>
<dbReference type="Pfam" id="PF01257">
    <property type="entry name" value="2Fe-2S_thioredx"/>
    <property type="match status" value="1"/>
</dbReference>
<dbReference type="Pfam" id="PF02906">
    <property type="entry name" value="Fe_hyd_lg_C"/>
    <property type="match status" value="1"/>
</dbReference>
<name>A0ABZ2YDZ9_9BACT</name>
<evidence type="ECO:0000256" key="1">
    <source>
        <dbReference type="ARBA" id="ARBA00001966"/>
    </source>
</evidence>
<dbReference type="NCBIfam" id="TIGR02512">
    <property type="entry name" value="FeFe_hydrog_A"/>
    <property type="match status" value="1"/>
</dbReference>
<evidence type="ECO:0000256" key="2">
    <source>
        <dbReference type="ARBA" id="ARBA00022485"/>
    </source>
</evidence>
<dbReference type="InterPro" id="IPR050340">
    <property type="entry name" value="Cytosolic_Fe-S_CAF"/>
</dbReference>
<keyword evidence="2" id="KW-0004">4Fe-4S</keyword>
<dbReference type="EMBL" id="CP121689">
    <property type="protein sequence ID" value="WZL77198.1"/>
    <property type="molecule type" value="Genomic_DNA"/>
</dbReference>
<dbReference type="SUPFAM" id="SSF53920">
    <property type="entry name" value="Fe-only hydrogenase"/>
    <property type="match status" value="1"/>
</dbReference>
<dbReference type="InterPro" id="IPR003149">
    <property type="entry name" value="Fe_hydrogenase_ssu"/>
</dbReference>
<dbReference type="Proteomes" id="UP001461341">
    <property type="component" value="Chromosome"/>
</dbReference>
<comment type="cofactor">
    <cofactor evidence="1">
        <name>[4Fe-4S] cluster</name>
        <dbReference type="ChEBI" id="CHEBI:49883"/>
    </cofactor>
</comment>
<evidence type="ECO:0000259" key="7">
    <source>
        <dbReference type="PROSITE" id="PS51379"/>
    </source>
</evidence>
<dbReference type="SUPFAM" id="SSF52833">
    <property type="entry name" value="Thioredoxin-like"/>
    <property type="match status" value="1"/>
</dbReference>
<dbReference type="SUPFAM" id="SSF54862">
    <property type="entry name" value="4Fe-4S ferredoxins"/>
    <property type="match status" value="1"/>
</dbReference>
<keyword evidence="4" id="KW-0408">Iron</keyword>
<dbReference type="PROSITE" id="PS51085">
    <property type="entry name" value="2FE2S_FER_2"/>
    <property type="match status" value="1"/>
</dbReference>
<dbReference type="Pfam" id="PF02256">
    <property type="entry name" value="Fe_hyd_SSU"/>
    <property type="match status" value="1"/>
</dbReference>
<dbReference type="SUPFAM" id="SSF54292">
    <property type="entry name" value="2Fe-2S ferredoxin-like"/>
    <property type="match status" value="1"/>
</dbReference>
<dbReference type="Gene3D" id="4.10.260.20">
    <property type="entry name" value="Iron hydrogenase, small subunit"/>
    <property type="match status" value="1"/>
</dbReference>
<dbReference type="Gene3D" id="3.10.20.740">
    <property type="match status" value="1"/>
</dbReference>
<dbReference type="PROSITE" id="PS51379">
    <property type="entry name" value="4FE4S_FER_2"/>
    <property type="match status" value="2"/>
</dbReference>
<keyword evidence="3" id="KW-0479">Metal-binding</keyword>
<dbReference type="InterPro" id="IPR013352">
    <property type="entry name" value="Fe_hydrogenase_subset"/>
</dbReference>
<dbReference type="CDD" id="cd02980">
    <property type="entry name" value="TRX_Fd_family"/>
    <property type="match status" value="1"/>
</dbReference>
<dbReference type="Gene3D" id="3.40.30.10">
    <property type="entry name" value="Glutaredoxin"/>
    <property type="match status" value="1"/>
</dbReference>
<dbReference type="InterPro" id="IPR017896">
    <property type="entry name" value="4Fe4S_Fe-S-bd"/>
</dbReference>
<dbReference type="Gene3D" id="3.30.70.20">
    <property type="match status" value="1"/>
</dbReference>
<dbReference type="Gene3D" id="3.40.950.10">
    <property type="entry name" value="Fe-only Hydrogenase (Larger Subunit), Chain L, domain 3"/>
    <property type="match status" value="1"/>
</dbReference>
<evidence type="ECO:0000259" key="6">
    <source>
        <dbReference type="PROSITE" id="PS51085"/>
    </source>
</evidence>
<dbReference type="SMART" id="SM00929">
    <property type="entry name" value="NADH-G_4Fe-4S_3"/>
    <property type="match status" value="1"/>
</dbReference>
<feature type="domain" description="4Fe-4S ferredoxin-type" evidence="7">
    <location>
        <begin position="182"/>
        <end position="211"/>
    </location>
</feature>
<evidence type="ECO:0000256" key="4">
    <source>
        <dbReference type="ARBA" id="ARBA00023004"/>
    </source>
</evidence>
<dbReference type="PROSITE" id="PS00198">
    <property type="entry name" value="4FE4S_FER_1"/>
    <property type="match status" value="1"/>
</dbReference>
<dbReference type="InterPro" id="IPR004108">
    <property type="entry name" value="Fe_hydrogenase_lsu_C"/>
</dbReference>
<dbReference type="InterPro" id="IPR036991">
    <property type="entry name" value="Fe_hydrogenase_ssu_sf"/>
</dbReference>
<dbReference type="CDD" id="cd00207">
    <property type="entry name" value="fer2"/>
    <property type="match status" value="1"/>
</dbReference>
<keyword evidence="5" id="KW-0411">Iron-sulfur</keyword>
<evidence type="ECO:0000256" key="5">
    <source>
        <dbReference type="ARBA" id="ARBA00023014"/>
    </source>
</evidence>
<dbReference type="InterPro" id="IPR001041">
    <property type="entry name" value="2Fe-2S_ferredoxin-type"/>
</dbReference>
<dbReference type="PANTHER" id="PTHR11615">
    <property type="entry name" value="NITRATE, FORMATE, IRON DEHYDROGENASE"/>
    <property type="match status" value="1"/>
</dbReference>
<dbReference type="PROSITE" id="PS00641">
    <property type="entry name" value="COMPLEX1_75K_1"/>
    <property type="match status" value="1"/>
</dbReference>
<dbReference type="InterPro" id="IPR036249">
    <property type="entry name" value="Thioredoxin-like_sf"/>
</dbReference>
<sequence>MNEKRAVIIDGQEVPLNGEKNILEVAKKANIDIPTFCYHSDLSVYGACRMCIVEVEGRGILPACSTPPEPGMIIHTNSSRILKARKMNIEFYLANHERDCTTCEKNLNCRLQEMASRMGIREVRFGERTEKVPRDVSSFSLVRNPNRCILCGDCVRTCQEIEGIGVYDFSHRGSRATVEPAFGKSLAEVECVYCGQCAIRCPTAALVVKSEVDAAWEAILDPDKFVVAQIAPAVRVAIGEAFGLPPGEITTGKIVTALKKIGFDRVYDTSFSADLTTIEEAEEFIKRLQKNERLPQFTSCCPSWVLFAERNYPFYLEHLSTARSPQQMFGSVIKNFVAKQEGIAPERTVSVSIMPCTSKKFEARRPEFKNQKYADVDIVLTAQETIQLIRSANIDFNELEPQPFDVPLGAGTGAGVLFGVTGGVTEAVLRYAYERLTGEELKKVEFEQVRGLGAVRVAEVEFGTRKVKVAIVHGLANAQRLIQEIRAGKRYYDFVEVMNCPGGCIGGGGMPLGYPDYPEVLRKRAQGLYHADRLSPVRKPQDSPTIKLLYERWLKEPNSEIAERFLHTRFSSRRRISREIIRIQEAKSAQKVDVAICVGTSCYLKGSYNLIQALANLAREYEVEDKVSIGATFCLEKCAQGPNIRINEEIVTGVSAENLRKIFEEKVLSKLQESLTH</sequence>
<evidence type="ECO:0000256" key="3">
    <source>
        <dbReference type="ARBA" id="ARBA00022723"/>
    </source>
</evidence>
<organism evidence="9 10">
    <name type="scientific">Thermatribacter velox</name>
    <dbReference type="NCBI Taxonomy" id="3039681"/>
    <lineage>
        <taxon>Bacteria</taxon>
        <taxon>Pseudomonadati</taxon>
        <taxon>Atribacterota</taxon>
        <taxon>Atribacteria</taxon>
        <taxon>Atribacterales</taxon>
        <taxon>Thermatribacteraceae</taxon>
        <taxon>Thermatribacter</taxon>
    </lineage>
</organism>
<dbReference type="Pfam" id="PF13510">
    <property type="entry name" value="Fer2_4"/>
    <property type="match status" value="1"/>
</dbReference>
<keyword evidence="10" id="KW-1185">Reference proteome</keyword>
<reference evidence="9 10" key="1">
    <citation type="submission" date="2023-03" db="EMBL/GenBank/DDBJ databases">
        <title>Novel Species.</title>
        <authorList>
            <person name="Ma S."/>
        </authorList>
    </citation>
    <scope>NUCLEOTIDE SEQUENCE [LARGE SCALE GENOMIC DNA]</scope>
    <source>
        <strain evidence="9 10">B11</strain>
    </source>
</reference>
<dbReference type="SMART" id="SM00902">
    <property type="entry name" value="Fe_hyd_SSU"/>
    <property type="match status" value="1"/>
</dbReference>
<gene>
    <name evidence="9" type="ORF">QBE54_05655</name>
</gene>
<dbReference type="InterPro" id="IPR009016">
    <property type="entry name" value="Fe_hydrogenase"/>
</dbReference>
<feature type="domain" description="2Fe-2S ferredoxin-type" evidence="6">
    <location>
        <begin position="1"/>
        <end position="80"/>
    </location>
</feature>
<dbReference type="InterPro" id="IPR036010">
    <property type="entry name" value="2Fe-2S_ferredoxin-like_sf"/>
</dbReference>
<evidence type="ECO:0000313" key="9">
    <source>
        <dbReference type="EMBL" id="WZL77198.1"/>
    </source>
</evidence>
<dbReference type="PROSITE" id="PS51839">
    <property type="entry name" value="4FE4S_HC3"/>
    <property type="match status" value="1"/>
</dbReference>
<feature type="domain" description="4Fe-4S ferredoxin-type" evidence="7">
    <location>
        <begin position="139"/>
        <end position="169"/>
    </location>
</feature>
<evidence type="ECO:0000313" key="10">
    <source>
        <dbReference type="Proteomes" id="UP001461341"/>
    </source>
</evidence>
<protein>
    <submittedName>
        <fullName evidence="9">[FeFe] hydrogenase, group A</fullName>
    </submittedName>
</protein>
<dbReference type="Gene3D" id="3.40.50.1780">
    <property type="match status" value="1"/>
</dbReference>
<dbReference type="Pfam" id="PF10588">
    <property type="entry name" value="NADH-G_4Fe-4S_3"/>
    <property type="match status" value="1"/>
</dbReference>
<evidence type="ECO:0000259" key="8">
    <source>
        <dbReference type="PROSITE" id="PS51839"/>
    </source>
</evidence>
<proteinExistence type="predicted"/>
<dbReference type="InterPro" id="IPR019574">
    <property type="entry name" value="NADH_UbQ_OxRdtase_Gsu_4Fe4S-bd"/>
</dbReference>